<evidence type="ECO:0008006" key="3">
    <source>
        <dbReference type="Google" id="ProtNLM"/>
    </source>
</evidence>
<comment type="caution">
    <text evidence="1">The sequence shown here is derived from an EMBL/GenBank/DDBJ whole genome shotgun (WGS) entry which is preliminary data.</text>
</comment>
<evidence type="ECO:0000313" key="2">
    <source>
        <dbReference type="Proteomes" id="UP000027015"/>
    </source>
</evidence>
<accession>A0A067WFH0</accession>
<reference evidence="1 2" key="1">
    <citation type="submission" date="2012-04" db="EMBL/GenBank/DDBJ databases">
        <title>The Genome Sequence of Bartonella koehlerae C-29.</title>
        <authorList>
            <consortium name="The Broad Institute Genome Sequencing Platform"/>
            <consortium name="The Broad Institute Genome Sequencing Center for Infectious Disease"/>
            <person name="Feldgarden M."/>
            <person name="Kirby J."/>
            <person name="Kosoy M."/>
            <person name="Birtles R."/>
            <person name="Probert W.S."/>
            <person name="Chiaraviglio L."/>
            <person name="Walker B."/>
            <person name="Young S.K."/>
            <person name="Zeng Q."/>
            <person name="Gargeya S."/>
            <person name="Fitzgerald M."/>
            <person name="Haas B."/>
            <person name="Abouelleil A."/>
            <person name="Alvarado L."/>
            <person name="Arachchi H.M."/>
            <person name="Berlin A.M."/>
            <person name="Chapman S.B."/>
            <person name="Goldberg J."/>
            <person name="Griggs A."/>
            <person name="Gujja S."/>
            <person name="Hansen M."/>
            <person name="Howarth C."/>
            <person name="Imamovic A."/>
            <person name="Larimer J."/>
            <person name="McCowen C."/>
            <person name="Montmayeur A."/>
            <person name="Murphy C."/>
            <person name="Neiman D."/>
            <person name="Pearson M."/>
            <person name="Priest M."/>
            <person name="Roberts A."/>
            <person name="Saif S."/>
            <person name="Shea T."/>
            <person name="Sisk P."/>
            <person name="Sykes S."/>
            <person name="Wortman J."/>
            <person name="Nusbaum C."/>
            <person name="Birren B."/>
        </authorList>
    </citation>
    <scope>NUCLEOTIDE SEQUENCE [LARGE SCALE GENOMIC DNA]</scope>
    <source>
        <strain evidence="1 2">C-29</strain>
    </source>
</reference>
<dbReference type="AlphaFoldDB" id="A0A067WFH0"/>
<proteinExistence type="predicted"/>
<keyword evidence="2" id="KW-1185">Reference proteome</keyword>
<organism evidence="1 2">
    <name type="scientific">Bartonella koehlerae C-29</name>
    <dbReference type="NCBI Taxonomy" id="1134510"/>
    <lineage>
        <taxon>Bacteria</taxon>
        <taxon>Pseudomonadati</taxon>
        <taxon>Pseudomonadota</taxon>
        <taxon>Alphaproteobacteria</taxon>
        <taxon>Hyphomicrobiales</taxon>
        <taxon>Bartonellaceae</taxon>
        <taxon>Bartonella</taxon>
    </lineage>
</organism>
<gene>
    <name evidence="1" type="ORF">O9A_00808</name>
</gene>
<protein>
    <recommendedName>
        <fullName evidence="3">Nucleotide-diphospho-sugar transferase domain-containing protein</fullName>
    </recommendedName>
</protein>
<evidence type="ECO:0000313" key="1">
    <source>
        <dbReference type="EMBL" id="KEC55528.1"/>
    </source>
</evidence>
<name>A0A067WFH0_9HYPH</name>
<dbReference type="PATRIC" id="fig|1134510.3.peg.929"/>
<dbReference type="STRING" id="1134510.O9A_00808"/>
<sequence>MLMKYQQIVWLDTDVYLVKQFHPDANKVLFAKENTLKVGISALYFTPDILL</sequence>
<dbReference type="HOGENOM" id="CLU_3096004_0_0_5"/>
<dbReference type="EMBL" id="AHPL01000007">
    <property type="protein sequence ID" value="KEC55528.1"/>
    <property type="molecule type" value="Genomic_DNA"/>
</dbReference>
<dbReference type="Proteomes" id="UP000027015">
    <property type="component" value="Unassembled WGS sequence"/>
</dbReference>